<keyword evidence="2" id="KW-1185">Reference proteome</keyword>
<evidence type="ECO:0000313" key="2">
    <source>
        <dbReference type="Proteomes" id="UP000460318"/>
    </source>
</evidence>
<accession>A0A7X3IH56</accession>
<proteinExistence type="predicted"/>
<dbReference type="Gene3D" id="1.20.120.450">
    <property type="entry name" value="dinb family like domain"/>
    <property type="match status" value="1"/>
</dbReference>
<dbReference type="AlphaFoldDB" id="A0A7X3IH56"/>
<dbReference type="EMBL" id="WUBI01000001">
    <property type="protein sequence ID" value="MWV43391.1"/>
    <property type="molecule type" value="Genomic_DNA"/>
</dbReference>
<protein>
    <recommendedName>
        <fullName evidence="3">DinB family protein</fullName>
    </recommendedName>
</protein>
<dbReference type="InterPro" id="IPR034660">
    <property type="entry name" value="DinB/YfiT-like"/>
</dbReference>
<dbReference type="SUPFAM" id="SSF109854">
    <property type="entry name" value="DinB/YfiT-like putative metalloenzymes"/>
    <property type="match status" value="1"/>
</dbReference>
<dbReference type="Proteomes" id="UP000460318">
    <property type="component" value="Unassembled WGS sequence"/>
</dbReference>
<dbReference type="RefSeq" id="WP_160496899.1">
    <property type="nucleotide sequence ID" value="NZ_WUBI01000001.1"/>
</dbReference>
<organism evidence="1 2">
    <name type="scientific">Paenibacillus dendrobii</name>
    <dbReference type="NCBI Taxonomy" id="2691084"/>
    <lineage>
        <taxon>Bacteria</taxon>
        <taxon>Bacillati</taxon>
        <taxon>Bacillota</taxon>
        <taxon>Bacilli</taxon>
        <taxon>Bacillales</taxon>
        <taxon>Paenibacillaceae</taxon>
        <taxon>Paenibacillus</taxon>
    </lineage>
</organism>
<gene>
    <name evidence="1" type="ORF">GRF59_07070</name>
</gene>
<evidence type="ECO:0000313" key="1">
    <source>
        <dbReference type="EMBL" id="MWV43391.1"/>
    </source>
</evidence>
<reference evidence="1 2" key="1">
    <citation type="submission" date="2019-12" db="EMBL/GenBank/DDBJ databases">
        <title>Paenibacillus sp. nov., an endophytic bacterium isolated from the stem of Dendrobium.</title>
        <authorList>
            <person name="Zhao R."/>
        </authorList>
    </citation>
    <scope>NUCLEOTIDE SEQUENCE [LARGE SCALE GENOMIC DNA]</scope>
    <source>
        <strain evidence="1 2">HJL G12</strain>
    </source>
</reference>
<evidence type="ECO:0008006" key="3">
    <source>
        <dbReference type="Google" id="ProtNLM"/>
    </source>
</evidence>
<comment type="caution">
    <text evidence="1">The sequence shown here is derived from an EMBL/GenBank/DDBJ whole genome shotgun (WGS) entry which is preliminary data.</text>
</comment>
<sequence length="162" mass="19670">MKKTIISQMLSSLNMLQDAIHNCPNELWDHQEHENKYWHIVYHALFFTHLYLGPNANEFPKWKKARNEYQFMGPVPWPPHHTPKIDEKYSKEDLNEYLELIRQEVPIRINQDDLDANSGFDWLPFSRMELHLHSIRHIQHHTGQLIERLRNFGIKRNRWIIN</sequence>
<name>A0A7X3IH56_9BACL</name>